<accession>A0ABQ4UPS2</accession>
<organism evidence="1 2">
    <name type="scientific">Methylorubrum suomiense</name>
    <dbReference type="NCBI Taxonomy" id="144191"/>
    <lineage>
        <taxon>Bacteria</taxon>
        <taxon>Pseudomonadati</taxon>
        <taxon>Pseudomonadota</taxon>
        <taxon>Alphaproteobacteria</taxon>
        <taxon>Hyphomicrobiales</taxon>
        <taxon>Methylobacteriaceae</taxon>
        <taxon>Methylorubrum</taxon>
    </lineage>
</organism>
<name>A0ABQ4UPS2_9HYPH</name>
<keyword evidence="2" id="KW-1185">Reference proteome</keyword>
<protein>
    <submittedName>
        <fullName evidence="1">Uncharacterized protein</fullName>
    </submittedName>
</protein>
<reference evidence="1" key="1">
    <citation type="journal article" date="2021" name="Front. Microbiol.">
        <title>Comprehensive Comparative Genomics and Phenotyping of Methylobacterium Species.</title>
        <authorList>
            <person name="Alessa O."/>
            <person name="Ogura Y."/>
            <person name="Fujitani Y."/>
            <person name="Takami H."/>
            <person name="Hayashi T."/>
            <person name="Sahin N."/>
            <person name="Tani A."/>
        </authorList>
    </citation>
    <scope>NUCLEOTIDE SEQUENCE</scope>
    <source>
        <strain evidence="1">DSM 14458</strain>
    </source>
</reference>
<comment type="caution">
    <text evidence="1">The sequence shown here is derived from an EMBL/GenBank/DDBJ whole genome shotgun (WGS) entry which is preliminary data.</text>
</comment>
<proteinExistence type="predicted"/>
<gene>
    <name evidence="1" type="ORF">BGCPKDLD_0895</name>
</gene>
<dbReference type="Proteomes" id="UP001055093">
    <property type="component" value="Unassembled WGS sequence"/>
</dbReference>
<dbReference type="EMBL" id="BPRE01000002">
    <property type="protein sequence ID" value="GJE74326.1"/>
    <property type="molecule type" value="Genomic_DNA"/>
</dbReference>
<evidence type="ECO:0000313" key="2">
    <source>
        <dbReference type="Proteomes" id="UP001055093"/>
    </source>
</evidence>
<evidence type="ECO:0000313" key="1">
    <source>
        <dbReference type="EMBL" id="GJE74326.1"/>
    </source>
</evidence>
<sequence length="187" mass="20428">MIACEAAKNGVPGPSRIASPVLVIPAWEKACEAILVEDCVALGRRLSPVDRTEERVRRGRYEEAYPRAHYELAPGTVVVVAPGSGRVPHRAYVAGADGAMVEISFIEAGDRIDPAGTGRRAWQRRIRATGLTETPRRFRREPGHSFEADVVYGLYGQEHVALCTKAADRYVWLRAVTYAEAVSLGVA</sequence>
<reference evidence="1" key="2">
    <citation type="submission" date="2021-08" db="EMBL/GenBank/DDBJ databases">
        <authorList>
            <person name="Tani A."/>
            <person name="Ola A."/>
            <person name="Ogura Y."/>
            <person name="Katsura K."/>
            <person name="Hayashi T."/>
        </authorList>
    </citation>
    <scope>NUCLEOTIDE SEQUENCE</scope>
    <source>
        <strain evidence="1">DSM 14458</strain>
    </source>
</reference>